<dbReference type="RefSeq" id="WP_175310487.1">
    <property type="nucleotide sequence ID" value="NZ_CBCRYR010000063.1"/>
</dbReference>
<organism evidence="1 2">
    <name type="scientific">Sphingomonas zeae</name>
    <dbReference type="NCBI Taxonomy" id="1646122"/>
    <lineage>
        <taxon>Bacteria</taxon>
        <taxon>Pseudomonadati</taxon>
        <taxon>Pseudomonadota</taxon>
        <taxon>Alphaproteobacteria</taxon>
        <taxon>Sphingomonadales</taxon>
        <taxon>Sphingomonadaceae</taxon>
        <taxon>Sphingomonas</taxon>
    </lineage>
</organism>
<sequence length="45" mass="4953">MPGSDRATPPIRCAPQYWCPAGGGRRVASDWLVQRDFYWVDAAAG</sequence>
<dbReference type="Proteomes" id="UP000536441">
    <property type="component" value="Unassembled WGS sequence"/>
</dbReference>
<gene>
    <name evidence="1" type="ORF">HP438_01700</name>
</gene>
<evidence type="ECO:0000313" key="2">
    <source>
        <dbReference type="Proteomes" id="UP000536441"/>
    </source>
</evidence>
<dbReference type="AlphaFoldDB" id="A0A7Y6B1Q5"/>
<dbReference type="EMBL" id="JABMCH010000045">
    <property type="protein sequence ID" value="NUU45693.1"/>
    <property type="molecule type" value="Genomic_DNA"/>
</dbReference>
<protein>
    <submittedName>
        <fullName evidence="1">Uncharacterized protein</fullName>
    </submittedName>
</protein>
<reference evidence="1 2" key="1">
    <citation type="submission" date="2020-05" db="EMBL/GenBank/DDBJ databases">
        <title>Genome Sequencing of Type Strains.</title>
        <authorList>
            <person name="Lemaire J.F."/>
            <person name="Inderbitzin P."/>
            <person name="Gregorio O.A."/>
            <person name="Collins S.B."/>
            <person name="Wespe N."/>
            <person name="Knight-Connoni V."/>
        </authorList>
    </citation>
    <scope>NUCLEOTIDE SEQUENCE [LARGE SCALE GENOMIC DNA]</scope>
    <source>
        <strain evidence="1 2">DSM 100049</strain>
    </source>
</reference>
<keyword evidence="2" id="KW-1185">Reference proteome</keyword>
<proteinExistence type="predicted"/>
<comment type="caution">
    <text evidence="1">The sequence shown here is derived from an EMBL/GenBank/DDBJ whole genome shotgun (WGS) entry which is preliminary data.</text>
</comment>
<name>A0A7Y6B1Q5_9SPHN</name>
<evidence type="ECO:0000313" key="1">
    <source>
        <dbReference type="EMBL" id="NUU45693.1"/>
    </source>
</evidence>
<accession>A0A7Y6B1Q5</accession>